<evidence type="ECO:0000313" key="5">
    <source>
        <dbReference type="Proteomes" id="UP000220246"/>
    </source>
</evidence>
<reference evidence="5" key="1">
    <citation type="submission" date="2017-09" db="EMBL/GenBank/DDBJ databases">
        <title>FDA dAtabase for Regulatory Grade micrObial Sequences (FDA-ARGOS): Supporting development and validation of Infectious Disease Dx tests.</title>
        <authorList>
            <person name="Minogue T."/>
            <person name="Wolcott M."/>
            <person name="Wasieloski L."/>
            <person name="Aguilar W."/>
            <person name="Moore D."/>
            <person name="Tallon L."/>
            <person name="Sadzewicz L."/>
            <person name="Ott S."/>
            <person name="Zhao X."/>
            <person name="Nagaraj S."/>
            <person name="Vavikolanu K."/>
            <person name="Aluvathingal J."/>
            <person name="Nadendla S."/>
            <person name="Sichtig H."/>
        </authorList>
    </citation>
    <scope>NUCLEOTIDE SEQUENCE [LARGE SCALE GENOMIC DNA]</scope>
    <source>
        <strain evidence="5">FDAARGOS_394</strain>
    </source>
</reference>
<sequence length="315" mass="35005">MIQKNPYSPDERARRYDAEHARRLRALAYRMLGSRAEAEDIVQDTWLRWVEVDESGIDNPGAYLSRLTTNLCLDKLGSAAVRREQYIGIWLPEPLLEDDLLFGWAPSPERQTEFAQDVSVAFMLALERLSPLERAAFLLHDVFDLEYEEIGRHLDRGTDACRQLVSRARRHIKAGYARCEVADEERQRLAAAFAQAIRTRDIHALAQVLASDAVMVADGGGKVSAITRPLCGSVGIAKALIGWAKLEHNRGWRIVPTVVNGLPGCLIVDDHNHGAPVQTITLTPATGAESRIGALYIQRNPDKLAGIVQKQAVQD</sequence>
<dbReference type="InterPro" id="IPR036388">
    <property type="entry name" value="WH-like_DNA-bd_sf"/>
</dbReference>
<keyword evidence="5" id="KW-1185">Reference proteome</keyword>
<comment type="subunit">
    <text evidence="1">Interacts transiently with the RNA polymerase catalytic core formed by RpoA, RpoB, RpoC and RpoZ (2 alpha, 1 beta, 1 beta' and 1 omega subunit) to form the RNA polymerase holoenzyme that can initiate transcription.</text>
</comment>
<evidence type="ECO:0000259" key="2">
    <source>
        <dbReference type="Pfam" id="PF04542"/>
    </source>
</evidence>
<evidence type="ECO:0000313" key="4">
    <source>
        <dbReference type="EMBL" id="PEH88980.1"/>
    </source>
</evidence>
<accession>A0A2A7UUK2</accession>
<dbReference type="PANTHER" id="PTHR30173">
    <property type="entry name" value="SIGMA 19 FACTOR"/>
    <property type="match status" value="1"/>
</dbReference>
<feature type="domain" description="RNA polymerase sigma factor 70 region 4 type 2" evidence="3">
    <location>
        <begin position="121"/>
        <end position="172"/>
    </location>
</feature>
<dbReference type="GO" id="GO:0006352">
    <property type="term" value="P:DNA-templated transcription initiation"/>
    <property type="evidence" value="ECO:0007669"/>
    <property type="project" value="InterPro"/>
</dbReference>
<dbReference type="GO" id="GO:0016987">
    <property type="term" value="F:sigma factor activity"/>
    <property type="evidence" value="ECO:0007669"/>
    <property type="project" value="InterPro"/>
</dbReference>
<dbReference type="GO" id="GO:0003677">
    <property type="term" value="F:DNA binding"/>
    <property type="evidence" value="ECO:0007669"/>
    <property type="project" value="InterPro"/>
</dbReference>
<dbReference type="EMBL" id="PDEA01000001">
    <property type="protein sequence ID" value="PEH88980.1"/>
    <property type="molecule type" value="Genomic_DNA"/>
</dbReference>
<dbReference type="SUPFAM" id="SSF54427">
    <property type="entry name" value="NTF2-like"/>
    <property type="match status" value="1"/>
</dbReference>
<comment type="caution">
    <text evidence="4">The sequence shown here is derived from an EMBL/GenBank/DDBJ whole genome shotgun (WGS) entry which is preliminary data.</text>
</comment>
<dbReference type="InterPro" id="IPR007627">
    <property type="entry name" value="RNA_pol_sigma70_r2"/>
</dbReference>
<protein>
    <submittedName>
        <fullName evidence="4">RNA polymerase sigma factor SigJ</fullName>
    </submittedName>
</protein>
<evidence type="ECO:0000256" key="1">
    <source>
        <dbReference type="ARBA" id="ARBA00011344"/>
    </source>
</evidence>
<gene>
    <name evidence="4" type="ORF">CRM82_10610</name>
</gene>
<dbReference type="Gene3D" id="1.10.10.10">
    <property type="entry name" value="Winged helix-like DNA-binding domain superfamily/Winged helix DNA-binding domain"/>
    <property type="match status" value="1"/>
</dbReference>
<dbReference type="InterPro" id="IPR013325">
    <property type="entry name" value="RNA_pol_sigma_r2"/>
</dbReference>
<dbReference type="NCBIfam" id="TIGR02937">
    <property type="entry name" value="sigma70-ECF"/>
    <property type="match status" value="1"/>
</dbReference>
<dbReference type="InterPro" id="IPR032710">
    <property type="entry name" value="NTF2-like_dom_sf"/>
</dbReference>
<dbReference type="AlphaFoldDB" id="A0A2A7UUK2"/>
<dbReference type="OrthoDB" id="3211555at2"/>
<evidence type="ECO:0000259" key="3">
    <source>
        <dbReference type="Pfam" id="PF08281"/>
    </source>
</evidence>
<dbReference type="PANTHER" id="PTHR30173:SF43">
    <property type="entry name" value="ECF RNA POLYMERASE SIGMA FACTOR SIGI-RELATED"/>
    <property type="match status" value="1"/>
</dbReference>
<dbReference type="Pfam" id="PF08281">
    <property type="entry name" value="Sigma70_r4_2"/>
    <property type="match status" value="1"/>
</dbReference>
<dbReference type="STRING" id="1219032.GCA_001515545_01582"/>
<dbReference type="NCBIfam" id="NF007214">
    <property type="entry name" value="PRK09636.1"/>
    <property type="match status" value="1"/>
</dbReference>
<dbReference type="Proteomes" id="UP000220246">
    <property type="component" value="Unassembled WGS sequence"/>
</dbReference>
<dbReference type="SUPFAM" id="SSF88946">
    <property type="entry name" value="Sigma2 domain of RNA polymerase sigma factors"/>
    <property type="match status" value="1"/>
</dbReference>
<dbReference type="GeneID" id="80801057"/>
<dbReference type="InterPro" id="IPR013324">
    <property type="entry name" value="RNA_pol_sigma_r3/r4-like"/>
</dbReference>
<dbReference type="SUPFAM" id="SSF88659">
    <property type="entry name" value="Sigma3 and sigma4 domains of RNA polymerase sigma factors"/>
    <property type="match status" value="1"/>
</dbReference>
<dbReference type="InterPro" id="IPR013249">
    <property type="entry name" value="RNA_pol_sigma70_r4_t2"/>
</dbReference>
<feature type="domain" description="RNA polymerase sigma-70 region 2" evidence="2">
    <location>
        <begin position="19"/>
        <end position="78"/>
    </location>
</feature>
<dbReference type="Gene3D" id="1.10.1740.10">
    <property type="match status" value="1"/>
</dbReference>
<proteinExistence type="predicted"/>
<dbReference type="InterPro" id="IPR052704">
    <property type="entry name" value="ECF_Sigma-70_Domain"/>
</dbReference>
<dbReference type="RefSeq" id="WP_083520386.1">
    <property type="nucleotide sequence ID" value="NZ_PDEA01000001.1"/>
</dbReference>
<dbReference type="Pfam" id="PF04542">
    <property type="entry name" value="Sigma70_r2"/>
    <property type="match status" value="1"/>
</dbReference>
<name>A0A2A7UUK2_COMTR</name>
<organism evidence="4 5">
    <name type="scientific">Comamonas terrigena</name>
    <dbReference type="NCBI Taxonomy" id="32013"/>
    <lineage>
        <taxon>Bacteria</taxon>
        <taxon>Pseudomonadati</taxon>
        <taxon>Pseudomonadota</taxon>
        <taxon>Betaproteobacteria</taxon>
        <taxon>Burkholderiales</taxon>
        <taxon>Comamonadaceae</taxon>
        <taxon>Comamonas</taxon>
    </lineage>
</organism>
<dbReference type="InterPro" id="IPR014284">
    <property type="entry name" value="RNA_pol_sigma-70_dom"/>
</dbReference>